<dbReference type="PANTHER" id="PTHR33155:SF4">
    <property type="entry name" value="PROTEIN FANTASTIC FOUR 3"/>
    <property type="match status" value="1"/>
</dbReference>
<comment type="similarity">
    <text evidence="1">Belongs to the fantastic four family.</text>
</comment>
<dbReference type="PANTHER" id="PTHR33155">
    <property type="entry name" value="FANTASTIC FOUR-LIKE PROTEIN (DUF3049)"/>
    <property type="match status" value="1"/>
</dbReference>
<dbReference type="Proteomes" id="UP001408789">
    <property type="component" value="Unassembled WGS sequence"/>
</dbReference>
<dbReference type="EMBL" id="JBCNJP010000007">
    <property type="protein sequence ID" value="KAK9076902.1"/>
    <property type="molecule type" value="Genomic_DNA"/>
</dbReference>
<evidence type="ECO:0000259" key="2">
    <source>
        <dbReference type="Pfam" id="PF11250"/>
    </source>
</evidence>
<accession>A0AAP0H9V1</accession>
<sequence>MRLKIVSPKTYNQKTLFEGWSILQSPSSHKPIDDCFKTDINTYLHNQKSLKLSQKSLELCTESLGSESGNDMSDDNAIFALRGSSLSKRKSRRDIMESKKVLSRSFPPPLMTMSGSKLFQVRPRREGGRLVIEAVETDLGTSCFRAERSQGRLQLTCWKNEKEMEDSEKSDVEMEGNVESENFQRVRRCNEDENRDKGICCNWEPSCWVAIS</sequence>
<organism evidence="3 4">
    <name type="scientific">Deinandra increscens subsp. villosa</name>
    <dbReference type="NCBI Taxonomy" id="3103831"/>
    <lineage>
        <taxon>Eukaryota</taxon>
        <taxon>Viridiplantae</taxon>
        <taxon>Streptophyta</taxon>
        <taxon>Embryophyta</taxon>
        <taxon>Tracheophyta</taxon>
        <taxon>Spermatophyta</taxon>
        <taxon>Magnoliopsida</taxon>
        <taxon>eudicotyledons</taxon>
        <taxon>Gunneridae</taxon>
        <taxon>Pentapetalae</taxon>
        <taxon>asterids</taxon>
        <taxon>campanulids</taxon>
        <taxon>Asterales</taxon>
        <taxon>Asteraceae</taxon>
        <taxon>Asteroideae</taxon>
        <taxon>Heliantheae alliance</taxon>
        <taxon>Madieae</taxon>
        <taxon>Madiinae</taxon>
        <taxon>Deinandra</taxon>
    </lineage>
</organism>
<evidence type="ECO:0000313" key="3">
    <source>
        <dbReference type="EMBL" id="KAK9076902.1"/>
    </source>
</evidence>
<proteinExistence type="inferred from homology"/>
<gene>
    <name evidence="3" type="ORF">SSX86_005237</name>
</gene>
<dbReference type="AlphaFoldDB" id="A0AAP0H9V1"/>
<reference evidence="3 4" key="1">
    <citation type="submission" date="2024-04" db="EMBL/GenBank/DDBJ databases">
        <title>The reference genome of an endangered Asteraceae, Deinandra increscens subsp. villosa, native to the Central Coast of California.</title>
        <authorList>
            <person name="Guilliams M."/>
            <person name="Hasenstab-Lehman K."/>
            <person name="Meyer R."/>
            <person name="Mcevoy S."/>
        </authorList>
    </citation>
    <scope>NUCLEOTIDE SEQUENCE [LARGE SCALE GENOMIC DNA]</scope>
    <source>
        <tissue evidence="3">Leaf</tissue>
    </source>
</reference>
<dbReference type="Pfam" id="PF11250">
    <property type="entry name" value="FAF"/>
    <property type="match status" value="1"/>
</dbReference>
<dbReference type="InterPro" id="IPR046431">
    <property type="entry name" value="FAF_dom"/>
</dbReference>
<keyword evidence="4" id="KW-1185">Reference proteome</keyword>
<protein>
    <recommendedName>
        <fullName evidence="2">FAF domain-containing protein</fullName>
    </recommendedName>
</protein>
<name>A0AAP0H9V1_9ASTR</name>
<dbReference type="InterPro" id="IPR021410">
    <property type="entry name" value="FAF"/>
</dbReference>
<evidence type="ECO:0000313" key="4">
    <source>
        <dbReference type="Proteomes" id="UP001408789"/>
    </source>
</evidence>
<evidence type="ECO:0000256" key="1">
    <source>
        <dbReference type="ARBA" id="ARBA00008690"/>
    </source>
</evidence>
<feature type="domain" description="FAF" evidence="2">
    <location>
        <begin position="105"/>
        <end position="156"/>
    </location>
</feature>
<comment type="caution">
    <text evidence="3">The sequence shown here is derived from an EMBL/GenBank/DDBJ whole genome shotgun (WGS) entry which is preliminary data.</text>
</comment>